<dbReference type="Gene3D" id="1.10.10.10">
    <property type="entry name" value="Winged helix-like DNA-binding domain superfamily/Winged helix DNA-binding domain"/>
    <property type="match status" value="1"/>
</dbReference>
<dbReference type="GO" id="GO:0005829">
    <property type="term" value="C:cytosol"/>
    <property type="evidence" value="ECO:0007669"/>
    <property type="project" value="TreeGrafter"/>
</dbReference>
<dbReference type="KEGG" id="lby:Lbys_3193"/>
<dbReference type="AlphaFoldDB" id="E4RVU4"/>
<dbReference type="InterPro" id="IPR036390">
    <property type="entry name" value="WH_DNA-bd_sf"/>
</dbReference>
<protein>
    <submittedName>
        <fullName evidence="1">Transcriptional regulator, BadM/Rrf2 family</fullName>
    </submittedName>
</protein>
<evidence type="ECO:0000313" key="2">
    <source>
        <dbReference type="Proteomes" id="UP000007435"/>
    </source>
</evidence>
<dbReference type="InterPro" id="IPR036388">
    <property type="entry name" value="WH-like_DNA-bd_sf"/>
</dbReference>
<dbReference type="EMBL" id="CP002305">
    <property type="protein sequence ID" value="ADQ18854.1"/>
    <property type="molecule type" value="Genomic_DNA"/>
</dbReference>
<name>E4RVU4_LEAB4</name>
<reference evidence="1 2" key="2">
    <citation type="journal article" date="2011" name="Stand. Genomic Sci.">
        <title>Complete genome sequence of Leadbetterella byssophila type strain (4M15).</title>
        <authorList>
            <person name="Abt B."/>
            <person name="Teshima H."/>
            <person name="Lucas S."/>
            <person name="Lapidus A."/>
            <person name="Del Rio T.G."/>
            <person name="Nolan M."/>
            <person name="Tice H."/>
            <person name="Cheng J.F."/>
            <person name="Pitluck S."/>
            <person name="Liolios K."/>
            <person name="Pagani I."/>
            <person name="Ivanova N."/>
            <person name="Mavromatis K."/>
            <person name="Pati A."/>
            <person name="Tapia R."/>
            <person name="Han C."/>
            <person name="Goodwin L."/>
            <person name="Chen A."/>
            <person name="Palaniappan K."/>
            <person name="Land M."/>
            <person name="Hauser L."/>
            <person name="Chang Y.J."/>
            <person name="Jeffries C.D."/>
            <person name="Rohde M."/>
            <person name="Goker M."/>
            <person name="Tindall B.J."/>
            <person name="Detter J.C."/>
            <person name="Woyke T."/>
            <person name="Bristow J."/>
            <person name="Eisen J.A."/>
            <person name="Markowitz V."/>
            <person name="Hugenholtz P."/>
            <person name="Klenk H.P."/>
            <person name="Kyrpides N.C."/>
        </authorList>
    </citation>
    <scope>NUCLEOTIDE SEQUENCE [LARGE SCALE GENOMIC DNA]</scope>
    <source>
        <strain evidence="2">DSM 17132 / JCM 16389 / KACC 11308 / NBRC 106382 / 4M15</strain>
    </source>
</reference>
<dbReference type="PROSITE" id="PS51197">
    <property type="entry name" value="HTH_RRF2_2"/>
    <property type="match status" value="1"/>
</dbReference>
<dbReference type="RefSeq" id="WP_013409881.1">
    <property type="nucleotide sequence ID" value="NC_014655.1"/>
</dbReference>
<sequence>MSNTRFSTALHVLTLLAKNQEDWVSSDYIAGSICINPVMVRRELSSLNEAGLIYSRKGKDGGSKLSKKPEEISLGEVYLAVKNSEILGKKNKDTNSNCPVGSRINQKLEELSHEADSLLRQYLDKKSLAEFAKGFD</sequence>
<proteinExistence type="predicted"/>
<keyword evidence="2" id="KW-1185">Reference proteome</keyword>
<accession>E4RVU4</accession>
<dbReference type="Proteomes" id="UP000007435">
    <property type="component" value="Chromosome"/>
</dbReference>
<dbReference type="STRING" id="649349.Lbys_3193"/>
<dbReference type="SUPFAM" id="SSF46785">
    <property type="entry name" value="Winged helix' DNA-binding domain"/>
    <property type="match status" value="1"/>
</dbReference>
<dbReference type="InterPro" id="IPR000944">
    <property type="entry name" value="Tscrpt_reg_Rrf2"/>
</dbReference>
<dbReference type="OrthoDB" id="213028at2"/>
<dbReference type="PANTHER" id="PTHR33221:SF15">
    <property type="entry name" value="HTH-TYPE TRANSCRIPTIONAL REGULATOR YWGB-RELATED"/>
    <property type="match status" value="1"/>
</dbReference>
<dbReference type="Pfam" id="PF02082">
    <property type="entry name" value="Rrf2"/>
    <property type="match status" value="1"/>
</dbReference>
<dbReference type="GO" id="GO:0003700">
    <property type="term" value="F:DNA-binding transcription factor activity"/>
    <property type="evidence" value="ECO:0007669"/>
    <property type="project" value="TreeGrafter"/>
</dbReference>
<reference key="1">
    <citation type="submission" date="2010-11" db="EMBL/GenBank/DDBJ databases">
        <title>The complete genome of Leadbetterella byssophila DSM 17132.</title>
        <authorList>
            <consortium name="US DOE Joint Genome Institute (JGI-PGF)"/>
            <person name="Lucas S."/>
            <person name="Copeland A."/>
            <person name="Lapidus A."/>
            <person name="Glavina del Rio T."/>
            <person name="Dalin E."/>
            <person name="Tice H."/>
            <person name="Bruce D."/>
            <person name="Goodwin L."/>
            <person name="Pitluck S."/>
            <person name="Kyrpides N."/>
            <person name="Mavromatis K."/>
            <person name="Ivanova N."/>
            <person name="Teshima H."/>
            <person name="Brettin T."/>
            <person name="Detter J.C."/>
            <person name="Han C."/>
            <person name="Tapia R."/>
            <person name="Land M."/>
            <person name="Hauser L."/>
            <person name="Markowitz V."/>
            <person name="Cheng J.-F."/>
            <person name="Hugenholtz P."/>
            <person name="Woyke T."/>
            <person name="Wu D."/>
            <person name="Tindall B."/>
            <person name="Pomrenke H.G."/>
            <person name="Brambilla E."/>
            <person name="Klenk H.-P."/>
            <person name="Eisen J.A."/>
        </authorList>
    </citation>
    <scope>NUCLEOTIDE SEQUENCE [LARGE SCALE GENOMIC DNA]</scope>
    <source>
        <strain>DSM 17132</strain>
    </source>
</reference>
<evidence type="ECO:0000313" key="1">
    <source>
        <dbReference type="EMBL" id="ADQ18854.1"/>
    </source>
</evidence>
<organism evidence="1 2">
    <name type="scientific">Leadbetterella byssophila (strain DSM 17132 / JCM 16389 / KACC 11308 / NBRC 106382 / 4M15)</name>
    <dbReference type="NCBI Taxonomy" id="649349"/>
    <lineage>
        <taxon>Bacteria</taxon>
        <taxon>Pseudomonadati</taxon>
        <taxon>Bacteroidota</taxon>
        <taxon>Cytophagia</taxon>
        <taxon>Cytophagales</taxon>
        <taxon>Leadbetterellaceae</taxon>
        <taxon>Leadbetterella</taxon>
    </lineage>
</organism>
<dbReference type="PANTHER" id="PTHR33221">
    <property type="entry name" value="WINGED HELIX-TURN-HELIX TRANSCRIPTIONAL REGULATOR, RRF2 FAMILY"/>
    <property type="match status" value="1"/>
</dbReference>
<dbReference type="HOGENOM" id="CLU_107144_4_0_10"/>
<dbReference type="eggNOG" id="COG1959">
    <property type="taxonomic scope" value="Bacteria"/>
</dbReference>
<gene>
    <name evidence="1" type="ordered locus">Lbys_3193</name>
</gene>